<dbReference type="EnsemblMetazoa" id="HelroT180800">
    <property type="protein sequence ID" value="HelroP180800"/>
    <property type="gene ID" value="HelroG180800"/>
</dbReference>
<reference evidence="4" key="1">
    <citation type="submission" date="2012-12" db="EMBL/GenBank/DDBJ databases">
        <authorList>
            <person name="Hellsten U."/>
            <person name="Grimwood J."/>
            <person name="Chapman J.A."/>
            <person name="Shapiro H."/>
            <person name="Aerts A."/>
            <person name="Otillar R.P."/>
            <person name="Terry A.Y."/>
            <person name="Boore J.L."/>
            <person name="Simakov O."/>
            <person name="Marletaz F."/>
            <person name="Cho S.-J."/>
            <person name="Edsinger-Gonzales E."/>
            <person name="Havlak P."/>
            <person name="Kuo D.-H."/>
            <person name="Larsson T."/>
            <person name="Lv J."/>
            <person name="Arendt D."/>
            <person name="Savage R."/>
            <person name="Osoegawa K."/>
            <person name="de Jong P."/>
            <person name="Lindberg D.R."/>
            <person name="Seaver E.C."/>
            <person name="Weisblat D.A."/>
            <person name="Putnam N.H."/>
            <person name="Grigoriev I.V."/>
            <person name="Rokhsar D.S."/>
        </authorList>
    </citation>
    <scope>NUCLEOTIDE SEQUENCE</scope>
</reference>
<dbReference type="InterPro" id="IPR036179">
    <property type="entry name" value="Ig-like_dom_sf"/>
</dbReference>
<dbReference type="STRING" id="6412.T1FGA7"/>
<dbReference type="RefSeq" id="XP_009028350.1">
    <property type="nucleotide sequence ID" value="XM_009030102.1"/>
</dbReference>
<feature type="compositionally biased region" description="Basic residues" evidence="1">
    <location>
        <begin position="52"/>
        <end position="63"/>
    </location>
</feature>
<dbReference type="OrthoDB" id="6234674at2759"/>
<gene>
    <name evidence="3" type="primary">20207856</name>
    <name evidence="2" type="ORF">HELRODRAFT_180800</name>
</gene>
<name>T1FGA7_HELRO</name>
<reference evidence="3" key="3">
    <citation type="submission" date="2015-06" db="UniProtKB">
        <authorList>
            <consortium name="EnsemblMetazoa"/>
        </authorList>
    </citation>
    <scope>IDENTIFICATION</scope>
</reference>
<dbReference type="SUPFAM" id="SSF48726">
    <property type="entry name" value="Immunoglobulin"/>
    <property type="match status" value="1"/>
</dbReference>
<reference evidence="2 4" key="2">
    <citation type="journal article" date="2013" name="Nature">
        <title>Insights into bilaterian evolution from three spiralian genomes.</title>
        <authorList>
            <person name="Simakov O."/>
            <person name="Marletaz F."/>
            <person name="Cho S.J."/>
            <person name="Edsinger-Gonzales E."/>
            <person name="Havlak P."/>
            <person name="Hellsten U."/>
            <person name="Kuo D.H."/>
            <person name="Larsson T."/>
            <person name="Lv J."/>
            <person name="Arendt D."/>
            <person name="Savage R."/>
            <person name="Osoegawa K."/>
            <person name="de Jong P."/>
            <person name="Grimwood J."/>
            <person name="Chapman J.A."/>
            <person name="Shapiro H."/>
            <person name="Aerts A."/>
            <person name="Otillar R.P."/>
            <person name="Terry A.Y."/>
            <person name="Boore J.L."/>
            <person name="Grigoriev I.V."/>
            <person name="Lindberg D.R."/>
            <person name="Seaver E.C."/>
            <person name="Weisblat D.A."/>
            <person name="Putnam N.H."/>
            <person name="Rokhsar D.S."/>
        </authorList>
    </citation>
    <scope>NUCLEOTIDE SEQUENCE</scope>
</reference>
<dbReference type="CTD" id="20207856"/>
<dbReference type="InterPro" id="IPR013783">
    <property type="entry name" value="Ig-like_fold"/>
</dbReference>
<feature type="compositionally biased region" description="Low complexity" evidence="1">
    <location>
        <begin position="64"/>
        <end position="74"/>
    </location>
</feature>
<dbReference type="EMBL" id="AMQM01007367">
    <property type="status" value="NOT_ANNOTATED_CDS"/>
    <property type="molecule type" value="Genomic_DNA"/>
</dbReference>
<dbReference type="eggNOG" id="KOG3510">
    <property type="taxonomic scope" value="Eukaryota"/>
</dbReference>
<dbReference type="EMBL" id="KB097605">
    <property type="protein sequence ID" value="ESN93484.1"/>
    <property type="molecule type" value="Genomic_DNA"/>
</dbReference>
<dbReference type="AlphaFoldDB" id="T1FGA7"/>
<evidence type="ECO:0000313" key="2">
    <source>
        <dbReference type="EMBL" id="ESN93484.1"/>
    </source>
</evidence>
<evidence type="ECO:0008006" key="5">
    <source>
        <dbReference type="Google" id="ProtNLM"/>
    </source>
</evidence>
<dbReference type="HOGENOM" id="CLU_1449218_0_0_1"/>
<evidence type="ECO:0000256" key="1">
    <source>
        <dbReference type="SAM" id="MobiDB-lite"/>
    </source>
</evidence>
<keyword evidence="4" id="KW-1185">Reference proteome</keyword>
<proteinExistence type="predicted"/>
<evidence type="ECO:0000313" key="3">
    <source>
        <dbReference type="EnsemblMetazoa" id="HelroP180800"/>
    </source>
</evidence>
<organism evidence="3 4">
    <name type="scientific">Helobdella robusta</name>
    <name type="common">Californian leech</name>
    <dbReference type="NCBI Taxonomy" id="6412"/>
    <lineage>
        <taxon>Eukaryota</taxon>
        <taxon>Metazoa</taxon>
        <taxon>Spiralia</taxon>
        <taxon>Lophotrochozoa</taxon>
        <taxon>Annelida</taxon>
        <taxon>Clitellata</taxon>
        <taxon>Hirudinea</taxon>
        <taxon>Rhynchobdellida</taxon>
        <taxon>Glossiphoniidae</taxon>
        <taxon>Helobdella</taxon>
    </lineage>
</organism>
<dbReference type="InParanoid" id="T1FGA7"/>
<protein>
    <recommendedName>
        <fullName evidence="5">Ig-like domain-containing protein</fullName>
    </recommendedName>
</protein>
<accession>T1FGA7</accession>
<dbReference type="KEGG" id="hro:HELRODRAFT_180800"/>
<dbReference type="GeneID" id="20207856"/>
<dbReference type="Gene3D" id="2.60.40.10">
    <property type="entry name" value="Immunoglobulins"/>
    <property type="match status" value="1"/>
</dbReference>
<feature type="region of interest" description="Disordered" evidence="1">
    <location>
        <begin position="46"/>
        <end position="82"/>
    </location>
</feature>
<evidence type="ECO:0000313" key="4">
    <source>
        <dbReference type="Proteomes" id="UP000015101"/>
    </source>
</evidence>
<sequence>MAVGNNDDLDAVEIVKLVLLSLPPWFRSNGNSINYNINSNSINSKKYNNYNSHHRHSQHHHSNHSSSSSSYHNDNSNRKTYHKTANIGGKQNFDCGFPETPEPHSEFLLQWKKSSKVVPIYIQFNGYAPHFDDAYMDRIQMTDPFIMELKNIRTSDQGFYECWITIVQENKTEVLHIGLNYYLTVNC</sequence>
<dbReference type="Proteomes" id="UP000015101">
    <property type="component" value="Unassembled WGS sequence"/>
</dbReference>